<dbReference type="Proteomes" id="UP000634043">
    <property type="component" value="Unassembled WGS sequence"/>
</dbReference>
<name>A0ABQ1VXB4_9BACT</name>
<dbReference type="RefSeq" id="WP_188499805.1">
    <property type="nucleotide sequence ID" value="NZ_BMFP01000001.1"/>
</dbReference>
<proteinExistence type="predicted"/>
<evidence type="ECO:0000313" key="2">
    <source>
        <dbReference type="Proteomes" id="UP000634043"/>
    </source>
</evidence>
<comment type="caution">
    <text evidence="1">The sequence shown here is derived from an EMBL/GenBank/DDBJ whole genome shotgun (WGS) entry which is preliminary data.</text>
</comment>
<protein>
    <submittedName>
        <fullName evidence="1">Uncharacterized protein</fullName>
    </submittedName>
</protein>
<accession>A0ABQ1VXB4</accession>
<reference evidence="2" key="1">
    <citation type="journal article" date="2019" name="Int. J. Syst. Evol. Microbiol.">
        <title>The Global Catalogue of Microorganisms (GCM) 10K type strain sequencing project: providing services to taxonomists for standard genome sequencing and annotation.</title>
        <authorList>
            <consortium name="The Broad Institute Genomics Platform"/>
            <consortium name="The Broad Institute Genome Sequencing Center for Infectious Disease"/>
            <person name="Wu L."/>
            <person name="Ma J."/>
        </authorList>
    </citation>
    <scope>NUCLEOTIDE SEQUENCE [LARGE SCALE GENOMIC DNA]</scope>
    <source>
        <strain evidence="2">CGMCC 1.12749</strain>
    </source>
</reference>
<gene>
    <name evidence="1" type="ORF">GCM10011323_03710</name>
</gene>
<keyword evidence="2" id="KW-1185">Reference proteome</keyword>
<organism evidence="1 2">
    <name type="scientific">Pontibacter amylolyticus</name>
    <dbReference type="NCBI Taxonomy" id="1424080"/>
    <lineage>
        <taxon>Bacteria</taxon>
        <taxon>Pseudomonadati</taxon>
        <taxon>Bacteroidota</taxon>
        <taxon>Cytophagia</taxon>
        <taxon>Cytophagales</taxon>
        <taxon>Hymenobacteraceae</taxon>
        <taxon>Pontibacter</taxon>
    </lineage>
</organism>
<dbReference type="EMBL" id="BMFP01000001">
    <property type="protein sequence ID" value="GGG02170.1"/>
    <property type="molecule type" value="Genomic_DNA"/>
</dbReference>
<evidence type="ECO:0000313" key="1">
    <source>
        <dbReference type="EMBL" id="GGG02170.1"/>
    </source>
</evidence>
<sequence>MKIEDYGELNALHRLLGKIKFQEDLDFYEFREFVGSPFIAEIYKKVHKEFWEESINKGYIKAGQEPEFKFKSAAGLSLRKRIDDLSEKEIETLVKNQDVDQYLEILIAPLKSSEDEFKMLKDYFNEKVKKAST</sequence>